<proteinExistence type="predicted"/>
<name>A0A150JE27_9EURY</name>
<keyword evidence="2" id="KW-0808">Transferase</keyword>
<dbReference type="EMBL" id="LNJE01000002">
    <property type="protein sequence ID" value="KYC58485.1"/>
    <property type="molecule type" value="Genomic_DNA"/>
</dbReference>
<dbReference type="AlphaFoldDB" id="A0A150JE27"/>
<dbReference type="InterPro" id="IPR029063">
    <property type="entry name" value="SAM-dependent_MTases_sf"/>
</dbReference>
<dbReference type="Gene3D" id="3.40.50.150">
    <property type="entry name" value="Vaccinia Virus protein VP39"/>
    <property type="match status" value="1"/>
</dbReference>
<dbReference type="SUPFAM" id="SSF53335">
    <property type="entry name" value="S-adenosyl-L-methionine-dependent methyltransferases"/>
    <property type="match status" value="1"/>
</dbReference>
<reference evidence="2 4" key="1">
    <citation type="journal article" date="2016" name="ISME J.">
        <title>Chasing the elusive Euryarchaeota class WSA2: genomes reveal a uniquely fastidious methyl-reducing methanogen.</title>
        <authorList>
            <person name="Nobu M.K."/>
            <person name="Narihiro T."/>
            <person name="Kuroda K."/>
            <person name="Mei R."/>
            <person name="Liu W.T."/>
        </authorList>
    </citation>
    <scope>NUCLEOTIDE SEQUENCE [LARGE SCALE GENOMIC DNA]</scope>
    <source>
        <strain evidence="2">ADurb1013_Bin02101</strain>
        <strain evidence="3">ADurb1213_Bin02801</strain>
    </source>
</reference>
<dbReference type="CDD" id="cd02440">
    <property type="entry name" value="AdoMet_MTases"/>
    <property type="match status" value="1"/>
</dbReference>
<accession>A0A150JK94</accession>
<dbReference type="GO" id="GO:0008168">
    <property type="term" value="F:methyltransferase activity"/>
    <property type="evidence" value="ECO:0007669"/>
    <property type="project" value="UniProtKB-KW"/>
</dbReference>
<comment type="caution">
    <text evidence="2">The sequence shown here is derived from an EMBL/GenBank/DDBJ whole genome shotgun (WGS) entry which is preliminary data.</text>
</comment>
<evidence type="ECO:0000313" key="4">
    <source>
        <dbReference type="Proteomes" id="UP000092420"/>
    </source>
</evidence>
<keyword evidence="2" id="KW-0489">Methyltransferase</keyword>
<dbReference type="Proteomes" id="UP000092420">
    <property type="component" value="Unassembled WGS sequence"/>
</dbReference>
<protein>
    <submittedName>
        <fullName evidence="2">Methyltransferase domain protein</fullName>
    </submittedName>
</protein>
<gene>
    <name evidence="2" type="ORF">AN188_00132</name>
    <name evidence="3" type="ORF">APG09_00232</name>
</gene>
<dbReference type="GO" id="GO:0032259">
    <property type="term" value="P:methylation"/>
    <property type="evidence" value="ECO:0007669"/>
    <property type="project" value="UniProtKB-KW"/>
</dbReference>
<evidence type="ECO:0000259" key="1">
    <source>
        <dbReference type="Pfam" id="PF13649"/>
    </source>
</evidence>
<dbReference type="EMBL" id="LNJB01000001">
    <property type="protein sequence ID" value="KYC55480.1"/>
    <property type="molecule type" value="Genomic_DNA"/>
</dbReference>
<sequence length="258" mass="30295">MNWSEEWNSSIKESSYLKILNEKGISNNDFWKNLDYYDELMKYSGYPGKILDRISTFIFPEDILLDIGSGAGAFALPLSKISNKLIALDPSPYQLSILKSKAEADKCDNILYIEKEWKNVSKYEIGHVDYSLAAYSFFEDDIYSFLEKLIYVATKGIFLVFRAGRGDPLREYVYNNKNSVDFLHLYNILSEMGYIFNVEIFTSDYKLPLPFVYRSYPYSIKTEDEIFNYLNENNRLIKKQNFYEVLCQRKDALLYLIK</sequence>
<accession>A0A150JMJ6</accession>
<dbReference type="InterPro" id="IPR041698">
    <property type="entry name" value="Methyltransf_25"/>
</dbReference>
<accession>A0A150JE27</accession>
<evidence type="ECO:0000313" key="3">
    <source>
        <dbReference type="EMBL" id="KYC58485.1"/>
    </source>
</evidence>
<evidence type="ECO:0000313" key="2">
    <source>
        <dbReference type="EMBL" id="KYC55480.1"/>
    </source>
</evidence>
<organism evidence="2 4">
    <name type="scientific">Candidatus Methanofastidiosum methylothiophilum</name>
    <dbReference type="NCBI Taxonomy" id="1705564"/>
    <lineage>
        <taxon>Archaea</taxon>
        <taxon>Methanobacteriati</taxon>
        <taxon>Methanobacteriota</taxon>
        <taxon>Stenosarchaea group</taxon>
        <taxon>Candidatus Methanofastidiosia</taxon>
        <taxon>Candidatus Methanofastidiosales</taxon>
        <taxon>Candidatus Methanofastidiosaceae</taxon>
        <taxon>Candidatus Methanofastidiosum</taxon>
    </lineage>
</organism>
<feature type="domain" description="Methyltransferase" evidence="1">
    <location>
        <begin position="65"/>
        <end position="151"/>
    </location>
</feature>
<dbReference type="Pfam" id="PF13649">
    <property type="entry name" value="Methyltransf_25"/>
    <property type="match status" value="1"/>
</dbReference>